<dbReference type="PROSITE" id="PS50110">
    <property type="entry name" value="RESPONSE_REGULATORY"/>
    <property type="match status" value="1"/>
</dbReference>
<dbReference type="PANTHER" id="PTHR44591:SF25">
    <property type="entry name" value="CHEMOTAXIS TWO-COMPONENT RESPONSE REGULATOR"/>
    <property type="match status" value="1"/>
</dbReference>
<dbReference type="InterPro" id="IPR050595">
    <property type="entry name" value="Bact_response_regulator"/>
</dbReference>
<gene>
    <name evidence="4" type="ORF">N011_03385</name>
</gene>
<evidence type="ECO:0000313" key="4">
    <source>
        <dbReference type="EMBL" id="XCN68355.1"/>
    </source>
</evidence>
<evidence type="ECO:0000259" key="3">
    <source>
        <dbReference type="PROSITE" id="PS50110"/>
    </source>
</evidence>
<evidence type="ECO:0000256" key="1">
    <source>
        <dbReference type="ARBA" id="ARBA00022553"/>
    </source>
</evidence>
<organism evidence="4">
    <name type="scientific">Pseudomonas syringae CC1417</name>
    <dbReference type="NCBI Taxonomy" id="1357272"/>
    <lineage>
        <taxon>Bacteria</taxon>
        <taxon>Pseudomonadati</taxon>
        <taxon>Pseudomonadota</taxon>
        <taxon>Gammaproteobacteria</taxon>
        <taxon>Pseudomonadales</taxon>
        <taxon>Pseudomonadaceae</taxon>
        <taxon>Pseudomonas</taxon>
        <taxon>Pseudomonas syringae</taxon>
    </lineage>
</organism>
<feature type="modified residue" description="4-aspartylphosphate" evidence="2">
    <location>
        <position position="53"/>
    </location>
</feature>
<dbReference type="EMBL" id="CP159362">
    <property type="protein sequence ID" value="XCN68355.1"/>
    <property type="molecule type" value="Genomic_DNA"/>
</dbReference>
<dbReference type="RefSeq" id="WP_032610541.1">
    <property type="nucleotide sequence ID" value="NZ_CP159362.1"/>
</dbReference>
<dbReference type="SMART" id="SM00448">
    <property type="entry name" value="REC"/>
    <property type="match status" value="1"/>
</dbReference>
<evidence type="ECO:0000256" key="2">
    <source>
        <dbReference type="PROSITE-ProRule" id="PRU00169"/>
    </source>
</evidence>
<dbReference type="SUPFAM" id="SSF52172">
    <property type="entry name" value="CheY-like"/>
    <property type="match status" value="1"/>
</dbReference>
<dbReference type="GO" id="GO:0000160">
    <property type="term" value="P:phosphorelay signal transduction system"/>
    <property type="evidence" value="ECO:0007669"/>
    <property type="project" value="InterPro"/>
</dbReference>
<dbReference type="InterPro" id="IPR001789">
    <property type="entry name" value="Sig_transdc_resp-reg_receiver"/>
</dbReference>
<dbReference type="Gene3D" id="3.40.50.2300">
    <property type="match status" value="1"/>
</dbReference>
<feature type="domain" description="Response regulatory" evidence="3">
    <location>
        <begin position="4"/>
        <end position="120"/>
    </location>
</feature>
<dbReference type="Pfam" id="PF00072">
    <property type="entry name" value="Response_reg"/>
    <property type="match status" value="1"/>
</dbReference>
<name>A0AAU8LJF1_PSESX</name>
<keyword evidence="1 2" id="KW-0597">Phosphoprotein</keyword>
<accession>A0AAU8LJF1</accession>
<dbReference type="AlphaFoldDB" id="A0AAU8LJF1"/>
<protein>
    <submittedName>
        <fullName evidence="4">Response regulator</fullName>
    </submittedName>
</protein>
<reference evidence="4" key="1">
    <citation type="journal article" date="2014" name="Genome Announc.">
        <title>Draft Genome Sequences of a Phylogenetically Diverse Suite of Pseudomonas syringae Strains from Multiple Source Populations.</title>
        <authorList>
            <person name="Baltrus D.A."/>
            <person name="Yourstone S."/>
            <person name="Lind A."/>
            <person name="Guilbaud C."/>
            <person name="Sands D.C."/>
            <person name="Jones C.D."/>
            <person name="Morris C.E."/>
            <person name="Dangl J.L."/>
        </authorList>
    </citation>
    <scope>NUCLEOTIDE SEQUENCE</scope>
    <source>
        <strain evidence="4">CC1417</strain>
    </source>
</reference>
<dbReference type="InterPro" id="IPR011006">
    <property type="entry name" value="CheY-like_superfamily"/>
</dbReference>
<dbReference type="PANTHER" id="PTHR44591">
    <property type="entry name" value="STRESS RESPONSE REGULATOR PROTEIN 1"/>
    <property type="match status" value="1"/>
</dbReference>
<proteinExistence type="predicted"/>
<sequence length="122" mass="13379">MVRSLLIVSDSSSLSRMLSITLKGGGYDAINSCEANDALVWLSNNKAHLILIDRDMSAMDAMAFLEEVRCLPGCRFTPVIMLATVVDDAAHQRGLNSGVKHWISKPFQPHHLLATVYGLILL</sequence>
<reference evidence="4" key="2">
    <citation type="submission" date="2024-07" db="EMBL/GenBank/DDBJ databases">
        <title>A complete genome sequence for Pseudomonas syringae CC1417.</title>
        <authorList>
            <person name="Baltrus D.A."/>
        </authorList>
    </citation>
    <scope>NUCLEOTIDE SEQUENCE</scope>
    <source>
        <strain evidence="4">CC1417</strain>
    </source>
</reference>